<dbReference type="EMBL" id="AOST01000076">
    <property type="protein sequence ID" value="ERF63286.1"/>
    <property type="molecule type" value="Genomic_DNA"/>
</dbReference>
<comment type="caution">
    <text evidence="1">The sequence shown here is derived from an EMBL/GenBank/DDBJ whole genome shotgun (WGS) entry which is preliminary data.</text>
</comment>
<evidence type="ECO:0000313" key="1">
    <source>
        <dbReference type="EMBL" id="ERF63286.1"/>
    </source>
</evidence>
<accession>A0ACB4ULV2</accession>
<proteinExistence type="predicted"/>
<sequence>MVARPIGVVHLLVVRRAVREDVAVHMTIVVTPRLAPAVVLVDVLTEASTTIVGARVARVVMTVARALIVGPAHNVTRVWTTRLRKNRCTQACNRVTTSPWLPSTLMRRPCPLR</sequence>
<dbReference type="Proteomes" id="UP000053711">
    <property type="component" value="Unassembled WGS sequence"/>
</dbReference>
<keyword evidence="2" id="KW-1185">Reference proteome</keyword>
<name>A0ACB4ULV2_9ACTN</name>
<gene>
    <name evidence="1" type="ORF">H640_08529</name>
</gene>
<evidence type="ECO:0000313" key="2">
    <source>
        <dbReference type="Proteomes" id="UP000053711"/>
    </source>
</evidence>
<reference evidence="1 2" key="1">
    <citation type="journal article" date="2013" name="BMC Genomics">
        <title>Comparative genomics reveals distinct host-interacting traits of three major human-associated propionibacteria.</title>
        <authorList>
            <person name="Mak T.N."/>
            <person name="Schmid M."/>
            <person name="Brzuszkiewicz E."/>
            <person name="Zeng G."/>
            <person name="Meyer R."/>
            <person name="Sfanos K.S."/>
            <person name="Brinkmann V."/>
            <person name="Meyer T.F."/>
            <person name="Bruggemann H."/>
        </authorList>
    </citation>
    <scope>NUCLEOTIDE SEQUENCE [LARGE SCALE GENOMIC DNA]</scope>
    <source>
        <strain evidence="1 2">TM11</strain>
    </source>
</reference>
<organism evidence="1 2">
    <name type="scientific">Cutibacterium granulosum TM11</name>
    <dbReference type="NCBI Taxonomy" id="1292373"/>
    <lineage>
        <taxon>Bacteria</taxon>
        <taxon>Bacillati</taxon>
        <taxon>Actinomycetota</taxon>
        <taxon>Actinomycetes</taxon>
        <taxon>Propionibacteriales</taxon>
        <taxon>Propionibacteriaceae</taxon>
        <taxon>Cutibacterium</taxon>
    </lineage>
</organism>
<protein>
    <submittedName>
        <fullName evidence="1">Uncharacterized protein</fullName>
    </submittedName>
</protein>